<evidence type="ECO:0000256" key="1">
    <source>
        <dbReference type="ARBA" id="ARBA00004141"/>
    </source>
</evidence>
<keyword evidence="3" id="KW-0813">Transport</keyword>
<comment type="subcellular location">
    <subcellularLocation>
        <location evidence="1">Membrane</location>
        <topology evidence="1">Multi-pass membrane protein</topology>
    </subcellularLocation>
</comment>
<dbReference type="GO" id="GO:0009847">
    <property type="term" value="P:spore germination"/>
    <property type="evidence" value="ECO:0007669"/>
    <property type="project" value="InterPro"/>
</dbReference>
<evidence type="ECO:0000256" key="2">
    <source>
        <dbReference type="ARBA" id="ARBA00007998"/>
    </source>
</evidence>
<feature type="transmembrane region" description="Helical" evidence="8">
    <location>
        <begin position="189"/>
        <end position="207"/>
    </location>
</feature>
<feature type="transmembrane region" description="Helical" evidence="8">
    <location>
        <begin position="274"/>
        <end position="293"/>
    </location>
</feature>
<sequence length="366" mass="40383">MGPVHSTKKISPLLLYMMLMLSIGISNHVLLIPVLLETAKRDAWAGVTAAILPMIVWVGVLHVIIRKVGHRHMGEWLRQHYGKAARLILIVLAVVYFSVTSFISLADTVMWTNVTYLPRTPKLVISLIFMLVCFFAARAGIRAIAITSGLLLPGVVLLGYFVASANLQYKDYSLLAPLFTHGYAPAAKAMAYTSGGLFELVLILFMGHHVSSAFRTRSLIVLAIILVGLTVGPVTGSIALFGPFEAADQRYPAFEQWRMVTLGKFVSHLDFFSIYQWISGSFIRVSLMLFLIPDVLGMKKRRSRSFLLAGLSAGLVGVTMLPISDVVLLYFLSNWYFPGISVLNIVFGLLLLVLSLLPAARRKEKA</sequence>
<feature type="transmembrane region" description="Helical" evidence="8">
    <location>
        <begin position="305"/>
        <end position="323"/>
    </location>
</feature>
<comment type="similarity">
    <text evidence="2">Belongs to the amino acid-polyamine-organocation (APC) superfamily. Spore germination protein (SGP) (TC 2.A.3.9) family.</text>
</comment>
<feature type="transmembrane region" description="Helical" evidence="8">
    <location>
        <begin position="12"/>
        <end position="31"/>
    </location>
</feature>
<name>A0A5C4TDB1_9BACL</name>
<evidence type="ECO:0000256" key="7">
    <source>
        <dbReference type="ARBA" id="ARBA00023136"/>
    </source>
</evidence>
<keyword evidence="10" id="KW-1185">Reference proteome</keyword>
<keyword evidence="4" id="KW-0309">Germination</keyword>
<accession>A0A5C4TDB1</accession>
<feature type="transmembrane region" description="Helical" evidence="8">
    <location>
        <begin position="219"/>
        <end position="241"/>
    </location>
</feature>
<evidence type="ECO:0000256" key="5">
    <source>
        <dbReference type="ARBA" id="ARBA00022692"/>
    </source>
</evidence>
<dbReference type="AlphaFoldDB" id="A0A5C4TDB1"/>
<feature type="transmembrane region" description="Helical" evidence="8">
    <location>
        <begin position="150"/>
        <end position="169"/>
    </location>
</feature>
<reference evidence="9 10" key="1">
    <citation type="submission" date="2019-05" db="EMBL/GenBank/DDBJ databases">
        <title>We sequenced the genome of Paenibacillus hemerocallicola KCTC 33185 for further insight into its adaptation and study the phylogeny of Paenibacillus.</title>
        <authorList>
            <person name="Narsing Rao M.P."/>
        </authorList>
    </citation>
    <scope>NUCLEOTIDE SEQUENCE [LARGE SCALE GENOMIC DNA]</scope>
    <source>
        <strain evidence="9 10">KCTC 33185</strain>
    </source>
</reference>
<feature type="transmembrane region" description="Helical" evidence="8">
    <location>
        <begin position="43"/>
        <end position="64"/>
    </location>
</feature>
<keyword evidence="5 8" id="KW-0812">Transmembrane</keyword>
<comment type="caution">
    <text evidence="9">The sequence shown here is derived from an EMBL/GenBank/DDBJ whole genome shotgun (WGS) entry which is preliminary data.</text>
</comment>
<dbReference type="EMBL" id="VDCQ01000008">
    <property type="protein sequence ID" value="TNJ66852.1"/>
    <property type="molecule type" value="Genomic_DNA"/>
</dbReference>
<dbReference type="InterPro" id="IPR004761">
    <property type="entry name" value="Spore_GerAB"/>
</dbReference>
<dbReference type="Proteomes" id="UP000307943">
    <property type="component" value="Unassembled WGS sequence"/>
</dbReference>
<proteinExistence type="inferred from homology"/>
<dbReference type="OrthoDB" id="2381188at2"/>
<dbReference type="NCBIfam" id="TIGR00912">
    <property type="entry name" value="2A0309"/>
    <property type="match status" value="1"/>
</dbReference>
<dbReference type="PANTHER" id="PTHR34975">
    <property type="entry name" value="SPORE GERMINATION PROTEIN A2"/>
    <property type="match status" value="1"/>
</dbReference>
<protein>
    <submittedName>
        <fullName evidence="9">Spore gernimation protein</fullName>
    </submittedName>
</protein>
<dbReference type="PANTHER" id="PTHR34975:SF2">
    <property type="entry name" value="SPORE GERMINATION PROTEIN A2"/>
    <property type="match status" value="1"/>
</dbReference>
<keyword evidence="7 8" id="KW-0472">Membrane</keyword>
<evidence type="ECO:0000256" key="8">
    <source>
        <dbReference type="SAM" id="Phobius"/>
    </source>
</evidence>
<evidence type="ECO:0000256" key="4">
    <source>
        <dbReference type="ARBA" id="ARBA00022544"/>
    </source>
</evidence>
<feature type="transmembrane region" description="Helical" evidence="8">
    <location>
        <begin position="84"/>
        <end position="103"/>
    </location>
</feature>
<dbReference type="Pfam" id="PF03845">
    <property type="entry name" value="Spore_permease"/>
    <property type="match status" value="1"/>
</dbReference>
<gene>
    <name evidence="9" type="ORF">FE784_08240</name>
</gene>
<keyword evidence="6 8" id="KW-1133">Transmembrane helix</keyword>
<feature type="transmembrane region" description="Helical" evidence="8">
    <location>
        <begin position="123"/>
        <end position="141"/>
    </location>
</feature>
<dbReference type="GO" id="GO:0016020">
    <property type="term" value="C:membrane"/>
    <property type="evidence" value="ECO:0007669"/>
    <property type="project" value="UniProtKB-SubCell"/>
</dbReference>
<evidence type="ECO:0000256" key="3">
    <source>
        <dbReference type="ARBA" id="ARBA00022448"/>
    </source>
</evidence>
<organism evidence="9 10">
    <name type="scientific">Paenibacillus hemerocallicola</name>
    <dbReference type="NCBI Taxonomy" id="1172614"/>
    <lineage>
        <taxon>Bacteria</taxon>
        <taxon>Bacillati</taxon>
        <taxon>Bacillota</taxon>
        <taxon>Bacilli</taxon>
        <taxon>Bacillales</taxon>
        <taxon>Paenibacillaceae</taxon>
        <taxon>Paenibacillus</taxon>
    </lineage>
</organism>
<evidence type="ECO:0000313" key="9">
    <source>
        <dbReference type="EMBL" id="TNJ66852.1"/>
    </source>
</evidence>
<evidence type="ECO:0000256" key="6">
    <source>
        <dbReference type="ARBA" id="ARBA00022989"/>
    </source>
</evidence>
<evidence type="ECO:0000313" key="10">
    <source>
        <dbReference type="Proteomes" id="UP000307943"/>
    </source>
</evidence>
<feature type="transmembrane region" description="Helical" evidence="8">
    <location>
        <begin position="335"/>
        <end position="357"/>
    </location>
</feature>